<evidence type="ECO:0000256" key="1">
    <source>
        <dbReference type="ARBA" id="ARBA00008010"/>
    </source>
</evidence>
<dbReference type="GO" id="GO:0005634">
    <property type="term" value="C:nucleus"/>
    <property type="evidence" value="ECO:0007669"/>
    <property type="project" value="InterPro"/>
</dbReference>
<evidence type="ECO:0000259" key="6">
    <source>
        <dbReference type="Pfam" id="PF17207"/>
    </source>
</evidence>
<dbReference type="STRING" id="7395.A0A1A9V110"/>
<feature type="domain" description="MCM OB" evidence="6">
    <location>
        <begin position="249"/>
        <end position="292"/>
    </location>
</feature>
<evidence type="ECO:0000259" key="5">
    <source>
        <dbReference type="Pfam" id="PF14551"/>
    </source>
</evidence>
<keyword evidence="2" id="KW-0131">Cell cycle</keyword>
<feature type="compositionally biased region" description="Basic and acidic residues" evidence="3">
    <location>
        <begin position="35"/>
        <end position="47"/>
    </location>
</feature>
<proteinExistence type="inferred from homology"/>
<feature type="transmembrane region" description="Helical" evidence="4">
    <location>
        <begin position="298"/>
        <end position="323"/>
    </location>
</feature>
<feature type="region of interest" description="Disordered" evidence="3">
    <location>
        <begin position="1"/>
        <end position="48"/>
    </location>
</feature>
<dbReference type="InterPro" id="IPR027925">
    <property type="entry name" value="MCM_N"/>
</dbReference>
<accession>A0A1A9V110</accession>
<dbReference type="PRINTS" id="PR01658">
    <property type="entry name" value="MCMPROTEIN2"/>
</dbReference>
<sequence>MSLGAKNEDEILGDQTVRDEEIEDGEELFGDNTENDYRPMPEFDHYDPAILDDEDYSELSQGERLAAEAEMRRRDRAKGIIHRDDRDLGFEQSDDDDDALGPRAKTRAGEKAAAGEVDDVEMVESIENLENTKGHSSKEWVSMLGPRTEITNRFQSFLRNFDDERSSYTYRNRIRQMCEQNNSSFVVSYTDLAYKQHVLAYFLPEAPFQMLEIFDKVAKDMVLSIFPTYERVTTEIHVRISELPLIEELRTFRRLHLNQLVRILGVVTATTGVLPQLSVIKYDCVKCAASVSSLRSFFALRSSFLVLPSNLFFYFVSMIRPYVKPFHKRFMKD</sequence>
<dbReference type="GO" id="GO:0003697">
    <property type="term" value="F:single-stranded DNA binding"/>
    <property type="evidence" value="ECO:0007669"/>
    <property type="project" value="TreeGrafter"/>
</dbReference>
<dbReference type="SUPFAM" id="SSF50249">
    <property type="entry name" value="Nucleic acid-binding proteins"/>
    <property type="match status" value="1"/>
</dbReference>
<evidence type="ECO:0000256" key="4">
    <source>
        <dbReference type="SAM" id="Phobius"/>
    </source>
</evidence>
<feature type="region of interest" description="Disordered" evidence="3">
    <location>
        <begin position="85"/>
        <end position="116"/>
    </location>
</feature>
<dbReference type="GO" id="GO:0017116">
    <property type="term" value="F:single-stranded DNA helicase activity"/>
    <property type="evidence" value="ECO:0007669"/>
    <property type="project" value="TreeGrafter"/>
</dbReference>
<dbReference type="PANTHER" id="PTHR11630:SF44">
    <property type="entry name" value="DNA REPLICATION LICENSING FACTOR MCM2"/>
    <property type="match status" value="1"/>
</dbReference>
<reference evidence="7" key="1">
    <citation type="submission" date="2020-05" db="UniProtKB">
        <authorList>
            <consortium name="EnsemblMetazoa"/>
        </authorList>
    </citation>
    <scope>IDENTIFICATION</scope>
    <source>
        <strain evidence="7">TTRI</strain>
    </source>
</reference>
<evidence type="ECO:0000313" key="7">
    <source>
        <dbReference type="EnsemblMetazoa" id="GAUT022315-PA"/>
    </source>
</evidence>
<dbReference type="Gene3D" id="2.40.50.140">
    <property type="entry name" value="Nucleic acid-binding proteins"/>
    <property type="match status" value="1"/>
</dbReference>
<protein>
    <submittedName>
        <fullName evidence="7">Uncharacterized protein</fullName>
    </submittedName>
</protein>
<dbReference type="GO" id="GO:1902975">
    <property type="term" value="P:mitotic DNA replication initiation"/>
    <property type="evidence" value="ECO:0007669"/>
    <property type="project" value="TreeGrafter"/>
</dbReference>
<dbReference type="EnsemblMetazoa" id="GAUT022315-RA">
    <property type="protein sequence ID" value="GAUT022315-PA"/>
    <property type="gene ID" value="GAUT022315"/>
</dbReference>
<feature type="domain" description="MCM N-terminal" evidence="5">
    <location>
        <begin position="152"/>
        <end position="241"/>
    </location>
</feature>
<dbReference type="GO" id="GO:0000727">
    <property type="term" value="P:double-strand break repair via break-induced replication"/>
    <property type="evidence" value="ECO:0007669"/>
    <property type="project" value="TreeGrafter"/>
</dbReference>
<dbReference type="InterPro" id="IPR033762">
    <property type="entry name" value="MCM_OB"/>
</dbReference>
<keyword evidence="4" id="KW-0812">Transmembrane</keyword>
<dbReference type="VEuPathDB" id="VectorBase:GAUT022315"/>
<keyword evidence="4" id="KW-1133">Transmembrane helix</keyword>
<dbReference type="Pfam" id="PF17207">
    <property type="entry name" value="MCM_OB"/>
    <property type="match status" value="1"/>
</dbReference>
<keyword evidence="8" id="KW-1185">Reference proteome</keyword>
<dbReference type="Gene3D" id="3.30.1640.10">
    <property type="entry name" value="mini-chromosome maintenance (MCM) complex, chain A, domain 1"/>
    <property type="match status" value="1"/>
</dbReference>
<dbReference type="GO" id="GO:0005524">
    <property type="term" value="F:ATP binding"/>
    <property type="evidence" value="ECO:0007669"/>
    <property type="project" value="InterPro"/>
</dbReference>
<feature type="compositionally biased region" description="Acidic residues" evidence="3">
    <location>
        <begin position="20"/>
        <end position="29"/>
    </location>
</feature>
<feature type="transmembrane region" description="Helical" evidence="4">
    <location>
        <begin position="260"/>
        <end position="278"/>
    </location>
</feature>
<dbReference type="InterPro" id="IPR008045">
    <property type="entry name" value="MCM2"/>
</dbReference>
<evidence type="ECO:0000256" key="3">
    <source>
        <dbReference type="SAM" id="MobiDB-lite"/>
    </source>
</evidence>
<organism evidence="7 8">
    <name type="scientific">Glossina austeni</name>
    <name type="common">Savannah tsetse fly</name>
    <dbReference type="NCBI Taxonomy" id="7395"/>
    <lineage>
        <taxon>Eukaryota</taxon>
        <taxon>Metazoa</taxon>
        <taxon>Ecdysozoa</taxon>
        <taxon>Arthropoda</taxon>
        <taxon>Hexapoda</taxon>
        <taxon>Insecta</taxon>
        <taxon>Pterygota</taxon>
        <taxon>Neoptera</taxon>
        <taxon>Endopterygota</taxon>
        <taxon>Diptera</taxon>
        <taxon>Brachycera</taxon>
        <taxon>Muscomorpha</taxon>
        <taxon>Hippoboscoidea</taxon>
        <taxon>Glossinidae</taxon>
        <taxon>Glossina</taxon>
    </lineage>
</organism>
<dbReference type="Gene3D" id="2.20.28.10">
    <property type="match status" value="1"/>
</dbReference>
<dbReference type="GO" id="GO:0042555">
    <property type="term" value="C:MCM complex"/>
    <property type="evidence" value="ECO:0007669"/>
    <property type="project" value="InterPro"/>
</dbReference>
<dbReference type="Pfam" id="PF12619">
    <property type="entry name" value="MCM2_N"/>
    <property type="match status" value="1"/>
</dbReference>
<dbReference type="PANTHER" id="PTHR11630">
    <property type="entry name" value="DNA REPLICATION LICENSING FACTOR MCM FAMILY MEMBER"/>
    <property type="match status" value="1"/>
</dbReference>
<dbReference type="Pfam" id="PF14551">
    <property type="entry name" value="MCM_N"/>
    <property type="match status" value="1"/>
</dbReference>
<evidence type="ECO:0000256" key="2">
    <source>
        <dbReference type="ARBA" id="ARBA00023306"/>
    </source>
</evidence>
<name>A0A1A9V110_GLOAU</name>
<comment type="similarity">
    <text evidence="1">Belongs to the MCM family.</text>
</comment>
<keyword evidence="4" id="KW-0472">Membrane</keyword>
<evidence type="ECO:0000313" key="8">
    <source>
        <dbReference type="Proteomes" id="UP000078200"/>
    </source>
</evidence>
<dbReference type="GO" id="GO:0043138">
    <property type="term" value="F:3'-5' DNA helicase activity"/>
    <property type="evidence" value="ECO:0007669"/>
    <property type="project" value="TreeGrafter"/>
</dbReference>
<dbReference type="InterPro" id="IPR031327">
    <property type="entry name" value="MCM"/>
</dbReference>
<dbReference type="InterPro" id="IPR012340">
    <property type="entry name" value="NA-bd_OB-fold"/>
</dbReference>
<dbReference type="Proteomes" id="UP000078200">
    <property type="component" value="Unassembled WGS sequence"/>
</dbReference>
<dbReference type="AlphaFoldDB" id="A0A1A9V110"/>